<keyword evidence="1" id="KW-0472">Membrane</keyword>
<feature type="transmembrane region" description="Helical" evidence="1">
    <location>
        <begin position="12"/>
        <end position="30"/>
    </location>
</feature>
<organism evidence="2 3">
    <name type="scientific">Aaosphaeria arxii CBS 175.79</name>
    <dbReference type="NCBI Taxonomy" id="1450172"/>
    <lineage>
        <taxon>Eukaryota</taxon>
        <taxon>Fungi</taxon>
        <taxon>Dikarya</taxon>
        <taxon>Ascomycota</taxon>
        <taxon>Pezizomycotina</taxon>
        <taxon>Dothideomycetes</taxon>
        <taxon>Pleosporomycetidae</taxon>
        <taxon>Pleosporales</taxon>
        <taxon>Pleosporales incertae sedis</taxon>
        <taxon>Aaosphaeria</taxon>
    </lineage>
</organism>
<dbReference type="Proteomes" id="UP000799778">
    <property type="component" value="Unassembled WGS sequence"/>
</dbReference>
<dbReference type="GeneID" id="54279086"/>
<keyword evidence="1" id="KW-0812">Transmembrane</keyword>
<accession>A0A6A5XUP8</accession>
<evidence type="ECO:0000313" key="3">
    <source>
        <dbReference type="Proteomes" id="UP000799778"/>
    </source>
</evidence>
<feature type="transmembrane region" description="Helical" evidence="1">
    <location>
        <begin position="50"/>
        <end position="70"/>
    </location>
</feature>
<dbReference type="AlphaFoldDB" id="A0A6A5XUP8"/>
<reference evidence="2" key="1">
    <citation type="journal article" date="2020" name="Stud. Mycol.">
        <title>101 Dothideomycetes genomes: a test case for predicting lifestyles and emergence of pathogens.</title>
        <authorList>
            <person name="Haridas S."/>
            <person name="Albert R."/>
            <person name="Binder M."/>
            <person name="Bloem J."/>
            <person name="Labutti K."/>
            <person name="Salamov A."/>
            <person name="Andreopoulos B."/>
            <person name="Baker S."/>
            <person name="Barry K."/>
            <person name="Bills G."/>
            <person name="Bluhm B."/>
            <person name="Cannon C."/>
            <person name="Castanera R."/>
            <person name="Culley D."/>
            <person name="Daum C."/>
            <person name="Ezra D."/>
            <person name="Gonzalez J."/>
            <person name="Henrissat B."/>
            <person name="Kuo A."/>
            <person name="Liang C."/>
            <person name="Lipzen A."/>
            <person name="Lutzoni F."/>
            <person name="Magnuson J."/>
            <person name="Mondo S."/>
            <person name="Nolan M."/>
            <person name="Ohm R."/>
            <person name="Pangilinan J."/>
            <person name="Park H.-J."/>
            <person name="Ramirez L."/>
            <person name="Alfaro M."/>
            <person name="Sun H."/>
            <person name="Tritt A."/>
            <person name="Yoshinaga Y."/>
            <person name="Zwiers L.-H."/>
            <person name="Turgeon B."/>
            <person name="Goodwin S."/>
            <person name="Spatafora J."/>
            <person name="Crous P."/>
            <person name="Grigoriev I."/>
        </authorList>
    </citation>
    <scope>NUCLEOTIDE SEQUENCE</scope>
    <source>
        <strain evidence="2">CBS 175.79</strain>
    </source>
</reference>
<gene>
    <name evidence="2" type="ORF">BU24DRAFT_189067</name>
</gene>
<protein>
    <submittedName>
        <fullName evidence="2">Uncharacterized protein</fullName>
    </submittedName>
</protein>
<dbReference type="RefSeq" id="XP_033384303.1">
    <property type="nucleotide sequence ID" value="XM_033521689.1"/>
</dbReference>
<dbReference type="EMBL" id="ML978069">
    <property type="protein sequence ID" value="KAF2015964.1"/>
    <property type="molecule type" value="Genomic_DNA"/>
</dbReference>
<name>A0A6A5XUP8_9PLEO</name>
<keyword evidence="1" id="KW-1133">Transmembrane helix</keyword>
<proteinExistence type="predicted"/>
<evidence type="ECO:0000313" key="2">
    <source>
        <dbReference type="EMBL" id="KAF2015964.1"/>
    </source>
</evidence>
<sequence>MSKSFMSMSICLYVYISICLYVYNSMNLLLGPSFFSNSMAPFLSLGFRSMSSFPLSIFPIYVYVPFLNAVNKKNANLS</sequence>
<evidence type="ECO:0000256" key="1">
    <source>
        <dbReference type="SAM" id="Phobius"/>
    </source>
</evidence>
<keyword evidence="3" id="KW-1185">Reference proteome</keyword>